<evidence type="ECO:0000256" key="1">
    <source>
        <dbReference type="ARBA" id="ARBA00004533"/>
    </source>
</evidence>
<comment type="caution">
    <text evidence="9">The sequence shown here is derived from an EMBL/GenBank/DDBJ whole genome shotgun (WGS) entry which is preliminary data.</text>
</comment>
<feature type="transmembrane region" description="Helical" evidence="7">
    <location>
        <begin position="21"/>
        <end position="40"/>
    </location>
</feature>
<evidence type="ECO:0000256" key="7">
    <source>
        <dbReference type="SAM" id="Phobius"/>
    </source>
</evidence>
<proteinExistence type="predicted"/>
<organism evidence="9 10">
    <name type="scientific">Roseovarius atlanticus</name>
    <dbReference type="NCBI Taxonomy" id="1641875"/>
    <lineage>
        <taxon>Bacteria</taxon>
        <taxon>Pseudomonadati</taxon>
        <taxon>Pseudomonadota</taxon>
        <taxon>Alphaproteobacteria</taxon>
        <taxon>Rhodobacterales</taxon>
        <taxon>Roseobacteraceae</taxon>
        <taxon>Roseovarius</taxon>
    </lineage>
</organism>
<dbReference type="EMBL" id="LAXJ01000008">
    <property type="protein sequence ID" value="KRS12903.1"/>
    <property type="molecule type" value="Genomic_DNA"/>
</dbReference>
<keyword evidence="6 7" id="KW-0472">Membrane</keyword>
<feature type="domain" description="Mce/MlaD" evidence="8">
    <location>
        <begin position="163"/>
        <end position="259"/>
    </location>
</feature>
<keyword evidence="10" id="KW-1185">Reference proteome</keyword>
<feature type="domain" description="Mce/MlaD" evidence="8">
    <location>
        <begin position="302"/>
        <end position="395"/>
    </location>
</feature>
<evidence type="ECO:0000313" key="9">
    <source>
        <dbReference type="EMBL" id="KRS12903.1"/>
    </source>
</evidence>
<dbReference type="PANTHER" id="PTHR30462:SF0">
    <property type="entry name" value="INTERMEMBRANE TRANSPORT PROTEIN YEBT"/>
    <property type="match status" value="1"/>
</dbReference>
<dbReference type="InterPro" id="IPR051800">
    <property type="entry name" value="PqiA-PqiB_transport"/>
</dbReference>
<dbReference type="InterPro" id="IPR003399">
    <property type="entry name" value="Mce/MlaD"/>
</dbReference>
<evidence type="ECO:0000256" key="2">
    <source>
        <dbReference type="ARBA" id="ARBA00022475"/>
    </source>
</evidence>
<dbReference type="PANTHER" id="PTHR30462">
    <property type="entry name" value="INTERMEMBRANE TRANSPORT PROTEIN PQIB-RELATED"/>
    <property type="match status" value="1"/>
</dbReference>
<evidence type="ECO:0000259" key="8">
    <source>
        <dbReference type="Pfam" id="PF02470"/>
    </source>
</evidence>
<dbReference type="GO" id="GO:0005886">
    <property type="term" value="C:plasma membrane"/>
    <property type="evidence" value="ECO:0007669"/>
    <property type="project" value="UniProtKB-SubCell"/>
</dbReference>
<evidence type="ECO:0000256" key="6">
    <source>
        <dbReference type="ARBA" id="ARBA00023136"/>
    </source>
</evidence>
<dbReference type="Proteomes" id="UP000051295">
    <property type="component" value="Unassembled WGS sequence"/>
</dbReference>
<keyword evidence="4 7" id="KW-0812">Transmembrane</keyword>
<keyword evidence="2" id="KW-1003">Cell membrane</keyword>
<accession>A0A0T5NVE4</accession>
<evidence type="ECO:0000256" key="3">
    <source>
        <dbReference type="ARBA" id="ARBA00022519"/>
    </source>
</evidence>
<reference evidence="9 10" key="1">
    <citation type="submission" date="2015-04" db="EMBL/GenBank/DDBJ databases">
        <title>The draft genome sequence of Roseovarius sp.R12b.</title>
        <authorList>
            <person name="Li G."/>
            <person name="Lai Q."/>
            <person name="Shao Z."/>
            <person name="Yan P."/>
        </authorList>
    </citation>
    <scope>NUCLEOTIDE SEQUENCE [LARGE SCALE GENOMIC DNA]</scope>
    <source>
        <strain evidence="9 10">R12B</strain>
    </source>
</reference>
<dbReference type="RefSeq" id="WP_201455403.1">
    <property type="nucleotide sequence ID" value="NZ_LAXJ01000008.1"/>
</dbReference>
<dbReference type="PATRIC" id="fig|1641875.4.peg.4443"/>
<keyword evidence="3" id="KW-0997">Cell inner membrane</keyword>
<evidence type="ECO:0000313" key="10">
    <source>
        <dbReference type="Proteomes" id="UP000051295"/>
    </source>
</evidence>
<evidence type="ECO:0000256" key="5">
    <source>
        <dbReference type="ARBA" id="ARBA00022989"/>
    </source>
</evidence>
<comment type="subcellular location">
    <subcellularLocation>
        <location evidence="1">Cell inner membrane</location>
    </subcellularLocation>
</comment>
<protein>
    <submittedName>
        <fullName evidence="9">Paraquat-inducible protein B</fullName>
    </submittedName>
</protein>
<dbReference type="AlphaFoldDB" id="A0A0T5NVE4"/>
<dbReference type="STRING" id="1641875.XM53_10135"/>
<feature type="domain" description="Mce/MlaD" evidence="8">
    <location>
        <begin position="47"/>
        <end position="133"/>
    </location>
</feature>
<keyword evidence="5 7" id="KW-1133">Transmembrane helix</keyword>
<gene>
    <name evidence="9" type="ORF">XM53_10135</name>
</gene>
<sequence>MSDTPPPVQVERQRKTRLSRFSIVWIIPLLAIAIALGVAWQSYSARGPVIEIVFENGAGIAERETELRYRDVAVGVVEEVRFSEDLASVVAAVRVDKDVASYIDVSASFWIVRPEVTARGITGLDTVLSGVYIEGTWDSKIGAPQTRFDGLADAPLFRPGGNGLEIVMRTTPDGTMTDDSPITYRGIEVGRVGKASISPEGNYAVAEALIYEEHRRLISSSTRFWETSGFTFSVGPQGAEIDFSSVATLVSGGLTFGTFVSGGEPVRNGTVFEVYGTEEEARNSLFQAADVDAFEARVIFDENVSGLVVDAPVEINGLKIGEVQSVRAVIDEEEFGDSRVRLSVVLAIQPARLGLQGDVTPDAARSFIADRVANGLRARLTSASILTGGLKIDLVQVDDADPLTLEIPEDALPTIPTTESDIVDAAATVEGVVNRINNLPIEELLGSAIDFLDSAQALVANEDLQETPGEVRAILSEIRSIVASDDVQNIPVALNASVTRLESLLREIEETELTARLVNAVDAAADAATGVSTSVEGIPALVEQLEAVAAKAEALPVEELANQLTELAAAAEGILDTEAARQLPADLSAALNEINATLTEFREGGAVTNLNATLGSARRAADAVATSTEDLPALVERLGNVLNQASVTIAGYNKGDTLSREAQSALRDISQAADALTSLARMLERNPSALIRGR</sequence>
<evidence type="ECO:0000256" key="4">
    <source>
        <dbReference type="ARBA" id="ARBA00022692"/>
    </source>
</evidence>
<dbReference type="Pfam" id="PF02470">
    <property type="entry name" value="MlaD"/>
    <property type="match status" value="3"/>
</dbReference>
<name>A0A0T5NVE4_9RHOB</name>